<sequence>MKTQLLQRRARRLRRATCASGALLALMVVSGIALPDNGIIRVSGAELPYVWNVITSSAVVLLAVLSLVALAAMLRAVEAGELFARSTTQRFRRFALLYLLSIVADLLLPPMVQLGLLLAHGGHGLVTVGIDNARVLSLAVAGILFFIARLFDEAQRLEEDSRGIV</sequence>
<evidence type="ECO:0000313" key="3">
    <source>
        <dbReference type="Proteomes" id="UP000316093"/>
    </source>
</evidence>
<feature type="transmembrane region" description="Helical" evidence="1">
    <location>
        <begin position="133"/>
        <end position="151"/>
    </location>
</feature>
<dbReference type="KEGG" id="lpy:FIV34_00245"/>
<feature type="transmembrane region" description="Helical" evidence="1">
    <location>
        <begin position="95"/>
        <end position="121"/>
    </location>
</feature>
<feature type="transmembrane region" description="Helical" evidence="1">
    <location>
        <begin position="49"/>
        <end position="74"/>
    </location>
</feature>
<dbReference type="RefSeq" id="WP_139978499.1">
    <property type="nucleotide sequence ID" value="NZ_CP041046.1"/>
</dbReference>
<evidence type="ECO:0000256" key="1">
    <source>
        <dbReference type="SAM" id="Phobius"/>
    </source>
</evidence>
<dbReference type="InterPro" id="IPR021354">
    <property type="entry name" value="DUF2975"/>
</dbReference>
<proteinExistence type="predicted"/>
<organism evidence="2 3">
    <name type="scientific">Luteibacter pinisoli</name>
    <dbReference type="NCBI Taxonomy" id="2589080"/>
    <lineage>
        <taxon>Bacteria</taxon>
        <taxon>Pseudomonadati</taxon>
        <taxon>Pseudomonadota</taxon>
        <taxon>Gammaproteobacteria</taxon>
        <taxon>Lysobacterales</taxon>
        <taxon>Rhodanobacteraceae</taxon>
        <taxon>Luteibacter</taxon>
    </lineage>
</organism>
<accession>A0A4Y5YY34</accession>
<dbReference type="Pfam" id="PF11188">
    <property type="entry name" value="DUF2975"/>
    <property type="match status" value="1"/>
</dbReference>
<keyword evidence="1" id="KW-0472">Membrane</keyword>
<keyword evidence="3" id="KW-1185">Reference proteome</keyword>
<dbReference type="Proteomes" id="UP000316093">
    <property type="component" value="Chromosome"/>
</dbReference>
<dbReference type="AlphaFoldDB" id="A0A4Y5YY34"/>
<keyword evidence="1" id="KW-0812">Transmembrane</keyword>
<gene>
    <name evidence="2" type="ORF">FIV34_00245</name>
</gene>
<protein>
    <submittedName>
        <fullName evidence="2">DUF2975 domain-containing protein</fullName>
    </submittedName>
</protein>
<dbReference type="EMBL" id="CP041046">
    <property type="protein sequence ID" value="QDE37734.1"/>
    <property type="molecule type" value="Genomic_DNA"/>
</dbReference>
<evidence type="ECO:0000313" key="2">
    <source>
        <dbReference type="EMBL" id="QDE37734.1"/>
    </source>
</evidence>
<name>A0A4Y5YY34_9GAMM</name>
<reference evidence="2 3" key="1">
    <citation type="submission" date="2019-06" db="EMBL/GenBank/DDBJ databases">
        <title>A complete genome sequence for Luteibacter pinisoli MAH-14.</title>
        <authorList>
            <person name="Baltrus D.A."/>
        </authorList>
    </citation>
    <scope>NUCLEOTIDE SEQUENCE [LARGE SCALE GENOMIC DNA]</scope>
    <source>
        <strain evidence="2 3">MAH-14</strain>
    </source>
</reference>
<keyword evidence="1" id="KW-1133">Transmembrane helix</keyword>
<dbReference type="OrthoDB" id="5957218at2"/>